<evidence type="ECO:0000313" key="1">
    <source>
        <dbReference type="EMBL" id="QTD44371.1"/>
    </source>
</evidence>
<dbReference type="Proteomes" id="UP000663903">
    <property type="component" value="Chromosome"/>
</dbReference>
<proteinExistence type="predicted"/>
<organism evidence="1 2">
    <name type="scientific">Ottowia testudinis</name>
    <dbReference type="NCBI Taxonomy" id="2816950"/>
    <lineage>
        <taxon>Bacteria</taxon>
        <taxon>Pseudomonadati</taxon>
        <taxon>Pseudomonadota</taxon>
        <taxon>Betaproteobacteria</taxon>
        <taxon>Burkholderiales</taxon>
        <taxon>Comamonadaceae</taxon>
        <taxon>Ottowia</taxon>
    </lineage>
</organism>
<gene>
    <name evidence="1" type="ORF">J1M35_14850</name>
</gene>
<evidence type="ECO:0000313" key="2">
    <source>
        <dbReference type="Proteomes" id="UP000663903"/>
    </source>
</evidence>
<dbReference type="RefSeq" id="WP_208007935.1">
    <property type="nucleotide sequence ID" value="NZ_CP071796.1"/>
</dbReference>
<dbReference type="InterPro" id="IPR021880">
    <property type="entry name" value="DUF3489"/>
</dbReference>
<keyword evidence="2" id="KW-1185">Reference proteome</keyword>
<accession>A0A975H2M9</accession>
<reference evidence="1" key="1">
    <citation type="submission" date="2021-03" db="EMBL/GenBank/DDBJ databases">
        <title>Ottowia sp. 27C isolated from the cloaca of a Giant Asian pond turtle (Heosemys grandis).</title>
        <authorList>
            <person name="Spergser J."/>
            <person name="Busse H.-J."/>
        </authorList>
    </citation>
    <scope>NUCLEOTIDE SEQUENCE</scope>
    <source>
        <strain evidence="1">27C</strain>
    </source>
</reference>
<name>A0A975H2M9_9BURK</name>
<sequence length="192" mass="20794">MSKSIPLTPTQQAILSHAIQHSDGRIEWFPDNVKGGARQKVIDGLFNRALITPEGKQGWCVAAEGYDALGVPRPVPQQAARSFEAKLDIIIANAEASQNSVQEAEPGLAKDTTRTRANSKQAQVIAMLQRPEGASIEQIMQATEWQQHTVRGFFAGALKKKLGLQLASDKVGDVRIYRLPQANVETAAGVQA</sequence>
<dbReference type="EMBL" id="CP071796">
    <property type="protein sequence ID" value="QTD44371.1"/>
    <property type="molecule type" value="Genomic_DNA"/>
</dbReference>
<dbReference type="AlphaFoldDB" id="A0A975H2M9"/>
<dbReference type="Pfam" id="PF11994">
    <property type="entry name" value="DUF3489"/>
    <property type="match status" value="1"/>
</dbReference>
<protein>
    <submittedName>
        <fullName evidence="1">DUF3489 domain-containing protein</fullName>
    </submittedName>
</protein>
<dbReference type="KEGG" id="otd:J1M35_14850"/>